<dbReference type="Pfam" id="PF04964">
    <property type="entry name" value="Flp_Fap"/>
    <property type="match status" value="1"/>
</dbReference>
<evidence type="ECO:0000256" key="1">
    <source>
        <dbReference type="SAM" id="Phobius"/>
    </source>
</evidence>
<keyword evidence="1" id="KW-0472">Membrane</keyword>
<comment type="caution">
    <text evidence="2">The sequence shown here is derived from an EMBL/GenBank/DDBJ whole genome shotgun (WGS) entry which is preliminary data.</text>
</comment>
<organism evidence="2 3">
    <name type="scientific">Pseudomonas frederiksbergensis</name>
    <dbReference type="NCBI Taxonomy" id="104087"/>
    <lineage>
        <taxon>Bacteria</taxon>
        <taxon>Pseudomonadati</taxon>
        <taxon>Pseudomonadota</taxon>
        <taxon>Gammaproteobacteria</taxon>
        <taxon>Pseudomonadales</taxon>
        <taxon>Pseudomonadaceae</taxon>
        <taxon>Pseudomonas</taxon>
    </lineage>
</organism>
<dbReference type="InterPro" id="IPR007047">
    <property type="entry name" value="Flp_Fap"/>
</dbReference>
<protein>
    <submittedName>
        <fullName evidence="2">Flp family type IVb pilin</fullName>
    </submittedName>
</protein>
<dbReference type="Proteomes" id="UP000239687">
    <property type="component" value="Unassembled WGS sequence"/>
</dbReference>
<evidence type="ECO:0000313" key="2">
    <source>
        <dbReference type="EMBL" id="PQP05120.1"/>
    </source>
</evidence>
<feature type="transmembrane region" description="Helical" evidence="1">
    <location>
        <begin position="32"/>
        <end position="58"/>
    </location>
</feature>
<reference evidence="2 3" key="1">
    <citation type="submission" date="2018-02" db="EMBL/GenBank/DDBJ databases">
        <title>Draft genome sequencing of Pseudomonas frederiksbergensis 11-D3.</title>
        <authorList>
            <person name="Zheng B.-X."/>
        </authorList>
    </citation>
    <scope>NUCLEOTIDE SEQUENCE [LARGE SCALE GENOMIC DNA]</scope>
    <source>
        <strain evidence="2 3">11-D3</strain>
    </source>
</reference>
<proteinExistence type="predicted"/>
<name>A0A2S8HRE6_9PSED</name>
<sequence length="65" mass="6943">MSFTKMVQKIKSHIAFYKDLAKDTEGASGIEYAIIAGMVALALAAFVTPISTAVTTMFTTLQNAL</sequence>
<dbReference type="RefSeq" id="WP_105340379.1">
    <property type="nucleotide sequence ID" value="NZ_PUIN01000003.1"/>
</dbReference>
<keyword evidence="1" id="KW-0812">Transmembrane</keyword>
<accession>A0A2S8HRE6</accession>
<gene>
    <name evidence="2" type="ORF">C5612_05400</name>
</gene>
<dbReference type="EMBL" id="PUIN01000003">
    <property type="protein sequence ID" value="PQP05120.1"/>
    <property type="molecule type" value="Genomic_DNA"/>
</dbReference>
<dbReference type="AlphaFoldDB" id="A0A2S8HRE6"/>
<evidence type="ECO:0000313" key="3">
    <source>
        <dbReference type="Proteomes" id="UP000239687"/>
    </source>
</evidence>
<keyword evidence="1" id="KW-1133">Transmembrane helix</keyword>